<proteinExistence type="inferred from homology"/>
<evidence type="ECO:0000256" key="2">
    <source>
        <dbReference type="ARBA" id="ARBA00022691"/>
    </source>
</evidence>
<evidence type="ECO:0000256" key="6">
    <source>
        <dbReference type="ARBA" id="ARBA00047941"/>
    </source>
</evidence>
<sequence length="343" mass="39356">MTTLTHQKVSEYYGKVLETKKDLKTNACCSLEKLSAYIKEPLKLIEEEVQLKFYGCGAPIPFVLNGMKVLDLGCGTGRDCFLLSYYVGEKGEVVGIDMTDEQLDIANKYLPIQTEKFGYQKPNIRFLKGYIEDLSALELPDNYFDLVISNCVVNLSPDKPSVLKEVFRVLKEGGEFFFSDVYADRRLPQWAKEDPILLGECLGGSLYWKDFERLCQKTGFMEPRIYVCSKIDLLDQETINKIGFAHFNSITYRLFKLNDLENTCEDYGQTAFYKGSITHSPDYFELDNHHIFKKDKSIRICANTSSMIQNTRLAQHFEIKGDLKTHYGLFESCEETPIKESCC</sequence>
<reference evidence="10" key="1">
    <citation type="submission" date="2018-06" db="EMBL/GenBank/DDBJ databases">
        <authorList>
            <person name="Zhirakovskaya E."/>
        </authorList>
    </citation>
    <scope>NUCLEOTIDE SEQUENCE</scope>
</reference>
<evidence type="ECO:0000256" key="1">
    <source>
        <dbReference type="ARBA" id="ARBA00022679"/>
    </source>
</evidence>
<dbReference type="CDD" id="cd02440">
    <property type="entry name" value="AdoMet_MTases"/>
    <property type="match status" value="1"/>
</dbReference>
<evidence type="ECO:0000313" key="10">
    <source>
        <dbReference type="EMBL" id="VAX37372.1"/>
    </source>
</evidence>
<comment type="catalytic activity">
    <reaction evidence="6">
        <text>arsenic triglutathione + [thioredoxin]-dithiol + S-adenosyl-L-methionine + 2 H2O = methylarsonous acid + [thioredoxin]-disulfide + 3 glutathione + S-adenosyl-L-homocysteine + H(+)</text>
        <dbReference type="Rhea" id="RHEA:69460"/>
        <dbReference type="Rhea" id="RHEA-COMP:10698"/>
        <dbReference type="Rhea" id="RHEA-COMP:10700"/>
        <dbReference type="ChEBI" id="CHEBI:15377"/>
        <dbReference type="ChEBI" id="CHEBI:15378"/>
        <dbReference type="ChEBI" id="CHEBI:17826"/>
        <dbReference type="ChEBI" id="CHEBI:29950"/>
        <dbReference type="ChEBI" id="CHEBI:50058"/>
        <dbReference type="ChEBI" id="CHEBI:57856"/>
        <dbReference type="ChEBI" id="CHEBI:57925"/>
        <dbReference type="ChEBI" id="CHEBI:59789"/>
        <dbReference type="ChEBI" id="CHEBI:183640"/>
        <dbReference type="EC" id="2.1.1.137"/>
    </reaction>
</comment>
<evidence type="ECO:0000256" key="7">
    <source>
        <dbReference type="ARBA" id="ARBA00047943"/>
    </source>
</evidence>
<evidence type="ECO:0000259" key="9">
    <source>
        <dbReference type="Pfam" id="PF13847"/>
    </source>
</evidence>
<keyword evidence="1 10" id="KW-0808">Transferase</keyword>
<dbReference type="InterPro" id="IPR026669">
    <property type="entry name" value="Arsenite_MeTrfase-like"/>
</dbReference>
<dbReference type="PANTHER" id="PTHR43675:SF8">
    <property type="entry name" value="ARSENITE METHYLTRANSFERASE"/>
    <property type="match status" value="1"/>
</dbReference>
<evidence type="ECO:0000256" key="8">
    <source>
        <dbReference type="ARBA" id="ARBA00048428"/>
    </source>
</evidence>
<name>A0A3B1D9D8_9ZZZZ</name>
<dbReference type="SUPFAM" id="SSF53335">
    <property type="entry name" value="S-adenosyl-L-methionine-dependent methyltransferases"/>
    <property type="match status" value="1"/>
</dbReference>
<dbReference type="Gene3D" id="3.40.50.150">
    <property type="entry name" value="Vaccinia Virus protein VP39"/>
    <property type="match status" value="1"/>
</dbReference>
<feature type="domain" description="Methyltransferase" evidence="9">
    <location>
        <begin position="65"/>
        <end position="219"/>
    </location>
</feature>
<dbReference type="AlphaFoldDB" id="A0A3B1D9D8"/>
<evidence type="ECO:0000256" key="5">
    <source>
        <dbReference type="ARBA" id="ARBA00034545"/>
    </source>
</evidence>
<dbReference type="Pfam" id="PF13847">
    <property type="entry name" value="Methyltransf_31"/>
    <property type="match status" value="1"/>
</dbReference>
<gene>
    <name evidence="10" type="ORF">MNBD_UNCLBAC01-902</name>
</gene>
<evidence type="ECO:0000256" key="3">
    <source>
        <dbReference type="ARBA" id="ARBA00034487"/>
    </source>
</evidence>
<dbReference type="GO" id="GO:0030791">
    <property type="term" value="F:arsenite methyltransferase activity"/>
    <property type="evidence" value="ECO:0007669"/>
    <property type="project" value="UniProtKB-EC"/>
</dbReference>
<keyword evidence="10" id="KW-0489">Methyltransferase</keyword>
<protein>
    <recommendedName>
        <fullName evidence="5">Arsenite methyltransferase</fullName>
        <ecNumber evidence="4">2.1.1.137</ecNumber>
    </recommendedName>
</protein>
<keyword evidence="2" id="KW-0949">S-adenosyl-L-methionine</keyword>
<comment type="similarity">
    <text evidence="3">Belongs to the methyltransferase superfamily. Arsenite methyltransferase family.</text>
</comment>
<dbReference type="GO" id="GO:0032259">
    <property type="term" value="P:methylation"/>
    <property type="evidence" value="ECO:0007669"/>
    <property type="project" value="UniProtKB-KW"/>
</dbReference>
<comment type="catalytic activity">
    <reaction evidence="7">
        <text>arsenic triglutathione + 2 [thioredoxin]-dithiol + 2 S-adenosyl-L-methionine + H2O = dimethylarsinous acid + 2 [thioredoxin]-disulfide + 3 glutathione + 2 S-adenosyl-L-homocysteine + 2 H(+)</text>
        <dbReference type="Rhea" id="RHEA:69464"/>
        <dbReference type="Rhea" id="RHEA-COMP:10698"/>
        <dbReference type="Rhea" id="RHEA-COMP:10700"/>
        <dbReference type="ChEBI" id="CHEBI:15377"/>
        <dbReference type="ChEBI" id="CHEBI:15378"/>
        <dbReference type="ChEBI" id="CHEBI:23808"/>
        <dbReference type="ChEBI" id="CHEBI:29950"/>
        <dbReference type="ChEBI" id="CHEBI:50058"/>
        <dbReference type="ChEBI" id="CHEBI:57856"/>
        <dbReference type="ChEBI" id="CHEBI:57925"/>
        <dbReference type="ChEBI" id="CHEBI:59789"/>
        <dbReference type="ChEBI" id="CHEBI:183640"/>
        <dbReference type="EC" id="2.1.1.137"/>
    </reaction>
</comment>
<dbReference type="EC" id="2.1.1.137" evidence="4"/>
<comment type="catalytic activity">
    <reaction evidence="8">
        <text>arsenic triglutathione + 3 [thioredoxin]-dithiol + 3 S-adenosyl-L-methionine = trimethylarsine + 3 [thioredoxin]-disulfide + 3 glutathione + 3 S-adenosyl-L-homocysteine + 3 H(+)</text>
        <dbReference type="Rhea" id="RHEA:69432"/>
        <dbReference type="Rhea" id="RHEA-COMP:10698"/>
        <dbReference type="Rhea" id="RHEA-COMP:10700"/>
        <dbReference type="ChEBI" id="CHEBI:15378"/>
        <dbReference type="ChEBI" id="CHEBI:27130"/>
        <dbReference type="ChEBI" id="CHEBI:29950"/>
        <dbReference type="ChEBI" id="CHEBI:50058"/>
        <dbReference type="ChEBI" id="CHEBI:57856"/>
        <dbReference type="ChEBI" id="CHEBI:57925"/>
        <dbReference type="ChEBI" id="CHEBI:59789"/>
        <dbReference type="ChEBI" id="CHEBI:183640"/>
        <dbReference type="EC" id="2.1.1.137"/>
    </reaction>
</comment>
<organism evidence="10">
    <name type="scientific">hydrothermal vent metagenome</name>
    <dbReference type="NCBI Taxonomy" id="652676"/>
    <lineage>
        <taxon>unclassified sequences</taxon>
        <taxon>metagenomes</taxon>
        <taxon>ecological metagenomes</taxon>
    </lineage>
</organism>
<dbReference type="EMBL" id="UOGJ01000127">
    <property type="protein sequence ID" value="VAX37372.1"/>
    <property type="molecule type" value="Genomic_DNA"/>
</dbReference>
<dbReference type="Gene3D" id="3.40.5.100">
    <property type="match status" value="1"/>
</dbReference>
<dbReference type="PANTHER" id="PTHR43675">
    <property type="entry name" value="ARSENITE METHYLTRANSFERASE"/>
    <property type="match status" value="1"/>
</dbReference>
<dbReference type="InterPro" id="IPR025714">
    <property type="entry name" value="Methyltranfer_dom"/>
</dbReference>
<dbReference type="InterPro" id="IPR029063">
    <property type="entry name" value="SAM-dependent_MTases_sf"/>
</dbReference>
<accession>A0A3B1D9D8</accession>
<evidence type="ECO:0000256" key="4">
    <source>
        <dbReference type="ARBA" id="ARBA00034521"/>
    </source>
</evidence>